<dbReference type="EMBL" id="HBUF01231335">
    <property type="protein sequence ID" value="CAG6673474.1"/>
    <property type="molecule type" value="Transcribed_RNA"/>
</dbReference>
<dbReference type="AlphaFoldDB" id="A0A8D8WW87"/>
<name>A0A8D8WW87_9HEMI</name>
<reference evidence="1" key="1">
    <citation type="submission" date="2021-05" db="EMBL/GenBank/DDBJ databases">
        <authorList>
            <person name="Alioto T."/>
            <person name="Alioto T."/>
            <person name="Gomez Garrido J."/>
        </authorList>
    </citation>
    <scope>NUCLEOTIDE SEQUENCE</scope>
</reference>
<evidence type="ECO:0000313" key="1">
    <source>
        <dbReference type="EMBL" id="CAG6673473.1"/>
    </source>
</evidence>
<dbReference type="EMBL" id="HBUF01231334">
    <property type="protein sequence ID" value="CAG6673473.1"/>
    <property type="molecule type" value="Transcribed_RNA"/>
</dbReference>
<dbReference type="EMBL" id="HBUF01090170">
    <property type="protein sequence ID" value="CAG6635502.1"/>
    <property type="molecule type" value="Transcribed_RNA"/>
</dbReference>
<proteinExistence type="predicted"/>
<sequence>MRARASGRRAVALNLRPSRNGMITFLTKPRSCPTWLPARGTLISAGTFFRSISGTNLATGAEISSLGTRSLNSWVEINSSILSRATERSVSFSSSERWAICCLYSASSEGTAGLDSPLLTILKSLVILILSLFREEEKNARTLGLAQARVEHSE</sequence>
<accession>A0A8D8WW87</accession>
<protein>
    <submittedName>
        <fullName evidence="1">Uncharacterized protein</fullName>
    </submittedName>
</protein>
<dbReference type="EMBL" id="HBUF01231333">
    <property type="protein sequence ID" value="CAG6673472.1"/>
    <property type="molecule type" value="Transcribed_RNA"/>
</dbReference>
<organism evidence="1">
    <name type="scientific">Cacopsylla melanoneura</name>
    <dbReference type="NCBI Taxonomy" id="428564"/>
    <lineage>
        <taxon>Eukaryota</taxon>
        <taxon>Metazoa</taxon>
        <taxon>Ecdysozoa</taxon>
        <taxon>Arthropoda</taxon>
        <taxon>Hexapoda</taxon>
        <taxon>Insecta</taxon>
        <taxon>Pterygota</taxon>
        <taxon>Neoptera</taxon>
        <taxon>Paraneoptera</taxon>
        <taxon>Hemiptera</taxon>
        <taxon>Sternorrhyncha</taxon>
        <taxon>Psylloidea</taxon>
        <taxon>Psyllidae</taxon>
        <taxon>Psyllinae</taxon>
        <taxon>Cacopsylla</taxon>
    </lineage>
</organism>